<accession>A0A9N9IJ10</accession>
<name>A0A9N9IJ10_9GLOM</name>
<proteinExistence type="predicted"/>
<keyword evidence="1" id="KW-0732">Signal</keyword>
<sequence length="323" mass="36234">MSVMFYESSVLYWLLFFAMGALPQGTIITTPDVLSIPYIKKALTDCNQQLINAKNLVTPQELRGDNGCFFAPFPEQFNPYTMICPDIDTACCALTLTDNDDPPDSFSNMNGKGGDFDVWARKKEYRTYIHIPSFNIKCDASSHIVSYNNLHDPDYKYQNNNPTQHPELIVDSERDLYGYTKAPYANSLYTKIPCKFPYIAPTAILPCCGYNLAEVYTKKPFNLSDCERKAQQTMLFMDAPFIYSKISMKVCCNYQITVDISRTAFPQTCLYINGKKVDEKDQKDLSGLVAAGGRVMTSFGLSAVGHGNFAPSGDNLHWNGQAN</sequence>
<protein>
    <submittedName>
        <fullName evidence="2">18608_t:CDS:1</fullName>
    </submittedName>
</protein>
<feature type="chain" id="PRO_5040266417" evidence="1">
    <location>
        <begin position="24"/>
        <end position="323"/>
    </location>
</feature>
<dbReference type="AlphaFoldDB" id="A0A9N9IJ10"/>
<organism evidence="2 3">
    <name type="scientific">Dentiscutata erythropus</name>
    <dbReference type="NCBI Taxonomy" id="1348616"/>
    <lineage>
        <taxon>Eukaryota</taxon>
        <taxon>Fungi</taxon>
        <taxon>Fungi incertae sedis</taxon>
        <taxon>Mucoromycota</taxon>
        <taxon>Glomeromycotina</taxon>
        <taxon>Glomeromycetes</taxon>
        <taxon>Diversisporales</taxon>
        <taxon>Gigasporaceae</taxon>
        <taxon>Dentiscutata</taxon>
    </lineage>
</organism>
<gene>
    <name evidence="2" type="ORF">DERYTH_LOCUS15575</name>
</gene>
<dbReference type="Proteomes" id="UP000789405">
    <property type="component" value="Unassembled WGS sequence"/>
</dbReference>
<evidence type="ECO:0000313" key="3">
    <source>
        <dbReference type="Proteomes" id="UP000789405"/>
    </source>
</evidence>
<comment type="caution">
    <text evidence="2">The sequence shown here is derived from an EMBL/GenBank/DDBJ whole genome shotgun (WGS) entry which is preliminary data.</text>
</comment>
<feature type="signal peptide" evidence="1">
    <location>
        <begin position="1"/>
        <end position="23"/>
    </location>
</feature>
<evidence type="ECO:0000256" key="1">
    <source>
        <dbReference type="SAM" id="SignalP"/>
    </source>
</evidence>
<reference evidence="2" key="1">
    <citation type="submission" date="2021-06" db="EMBL/GenBank/DDBJ databases">
        <authorList>
            <person name="Kallberg Y."/>
            <person name="Tangrot J."/>
            <person name="Rosling A."/>
        </authorList>
    </citation>
    <scope>NUCLEOTIDE SEQUENCE</scope>
    <source>
        <strain evidence="2">MA453B</strain>
    </source>
</reference>
<dbReference type="EMBL" id="CAJVPY010012742">
    <property type="protein sequence ID" value="CAG8736121.1"/>
    <property type="molecule type" value="Genomic_DNA"/>
</dbReference>
<evidence type="ECO:0000313" key="2">
    <source>
        <dbReference type="EMBL" id="CAG8736121.1"/>
    </source>
</evidence>
<keyword evidence="3" id="KW-1185">Reference proteome</keyword>